<organism evidence="2 3">
    <name type="scientific">Streptomyces bathyalis</name>
    <dbReference type="NCBI Taxonomy" id="2710756"/>
    <lineage>
        <taxon>Bacteria</taxon>
        <taxon>Bacillati</taxon>
        <taxon>Actinomycetota</taxon>
        <taxon>Actinomycetes</taxon>
        <taxon>Kitasatosporales</taxon>
        <taxon>Streptomycetaceae</taxon>
        <taxon>Streptomyces</taxon>
    </lineage>
</organism>
<feature type="region of interest" description="Disordered" evidence="1">
    <location>
        <begin position="188"/>
        <end position="233"/>
    </location>
</feature>
<name>A0A7T1WRY9_9ACTN</name>
<proteinExistence type="predicted"/>
<accession>A0A7T1WRY9</accession>
<protein>
    <submittedName>
        <fullName evidence="2">Uncharacterized protein</fullName>
    </submittedName>
</protein>
<dbReference type="Proteomes" id="UP000595046">
    <property type="component" value="Chromosome"/>
</dbReference>
<evidence type="ECO:0000313" key="2">
    <source>
        <dbReference type="EMBL" id="QPP05185.1"/>
    </source>
</evidence>
<dbReference type="KEGG" id="sbat:G4Z16_00920"/>
<evidence type="ECO:0000256" key="1">
    <source>
        <dbReference type="SAM" id="MobiDB-lite"/>
    </source>
</evidence>
<gene>
    <name evidence="2" type="ORF">G4Z16_00920</name>
</gene>
<reference evidence="3" key="1">
    <citation type="submission" date="2020-02" db="EMBL/GenBank/DDBJ databases">
        <title>Streptomyces sp. ASO4wet.</title>
        <authorList>
            <person name="Risdian C."/>
            <person name="Landwehr W."/>
            <person name="Schupp P."/>
            <person name="Wink J."/>
        </authorList>
    </citation>
    <scope>NUCLEOTIDE SEQUENCE [LARGE SCALE GENOMIC DNA]</scope>
    <source>
        <strain evidence="3">ASO4wet</strain>
    </source>
</reference>
<dbReference type="RefSeq" id="WP_197348685.1">
    <property type="nucleotide sequence ID" value="NZ_CP048882.1"/>
</dbReference>
<sequence length="233" mass="25289">MAISDRHLDIRHDPHSGEVLARGGDIEAHSILQRSGFVPVVRLHEHYHRLPTGLEDDEAIRLTKQAVARLTAVGYDVDHDAAFVTGRRILHEPTLGDHVTGLARRIREADHTEQVTDALTELTAPGDGVLAAVGEVLTATADFLHDLGEGSDPYYANRLRYLAFARLGVLAGELGRIRDELADRHLPHPHRSPCPQQVAADEQEASVSCRCPNPTPGPAQPPSGPGATPGRQR</sequence>
<dbReference type="EMBL" id="CP048882">
    <property type="protein sequence ID" value="QPP05185.1"/>
    <property type="molecule type" value="Genomic_DNA"/>
</dbReference>
<feature type="compositionally biased region" description="Pro residues" evidence="1">
    <location>
        <begin position="213"/>
        <end position="224"/>
    </location>
</feature>
<dbReference type="AlphaFoldDB" id="A0A7T1WRY9"/>
<keyword evidence="3" id="KW-1185">Reference proteome</keyword>
<evidence type="ECO:0000313" key="3">
    <source>
        <dbReference type="Proteomes" id="UP000595046"/>
    </source>
</evidence>